<reference evidence="2 3" key="1">
    <citation type="submission" date="2018-03" db="EMBL/GenBank/DDBJ databases">
        <title>Genomes of Pezizomycetes fungi and the evolution of truffles.</title>
        <authorList>
            <person name="Murat C."/>
            <person name="Payen T."/>
            <person name="Noel B."/>
            <person name="Kuo A."/>
            <person name="Martin F.M."/>
        </authorList>
    </citation>
    <scope>NUCLEOTIDE SEQUENCE [LARGE SCALE GENOMIC DNA]</scope>
    <source>
        <strain evidence="2">091103-1</strain>
    </source>
</reference>
<evidence type="ECO:0000313" key="2">
    <source>
        <dbReference type="EMBL" id="PWW79619.1"/>
    </source>
</evidence>
<dbReference type="AlphaFoldDB" id="A0A317SYW8"/>
<dbReference type="OrthoDB" id="10681677at2759"/>
<accession>A0A317SYW8</accession>
<evidence type="ECO:0000256" key="1">
    <source>
        <dbReference type="SAM" id="MobiDB-lite"/>
    </source>
</evidence>
<dbReference type="STRING" id="42249.A0A317SYW8"/>
<proteinExistence type="predicted"/>
<gene>
    <name evidence="2" type="ORF">C7212DRAFT_341885</name>
</gene>
<keyword evidence="3" id="KW-1185">Reference proteome</keyword>
<dbReference type="Proteomes" id="UP000246991">
    <property type="component" value="Unassembled WGS sequence"/>
</dbReference>
<organism evidence="2 3">
    <name type="scientific">Tuber magnatum</name>
    <name type="common">white Piedmont truffle</name>
    <dbReference type="NCBI Taxonomy" id="42249"/>
    <lineage>
        <taxon>Eukaryota</taxon>
        <taxon>Fungi</taxon>
        <taxon>Dikarya</taxon>
        <taxon>Ascomycota</taxon>
        <taxon>Pezizomycotina</taxon>
        <taxon>Pezizomycetes</taxon>
        <taxon>Pezizales</taxon>
        <taxon>Tuberaceae</taxon>
        <taxon>Tuber</taxon>
    </lineage>
</organism>
<name>A0A317SYW8_9PEZI</name>
<feature type="region of interest" description="Disordered" evidence="1">
    <location>
        <begin position="335"/>
        <end position="367"/>
    </location>
</feature>
<dbReference type="EMBL" id="PYWC01000007">
    <property type="protein sequence ID" value="PWW79619.1"/>
    <property type="molecule type" value="Genomic_DNA"/>
</dbReference>
<feature type="compositionally biased region" description="Basic and acidic residues" evidence="1">
    <location>
        <begin position="335"/>
        <end position="351"/>
    </location>
</feature>
<protein>
    <submittedName>
        <fullName evidence="2">Uncharacterized protein</fullName>
    </submittedName>
</protein>
<comment type="caution">
    <text evidence="2">The sequence shown here is derived from an EMBL/GenBank/DDBJ whole genome shotgun (WGS) entry which is preliminary data.</text>
</comment>
<evidence type="ECO:0000313" key="3">
    <source>
        <dbReference type="Proteomes" id="UP000246991"/>
    </source>
</evidence>
<sequence length="367" mass="41760">MAGKEGKSGRNVRGGVLGARVKRDGVGKRCLAGKIASMVGDRQALLGIEEGGWVVLTGLVEHEKGWTNRDVSLRWVKDGLNRGERGIVVDKGIGWEDMEMGGSSVNREERVGLVDKERKKRKEEKEKSKEGLVLGEDINAEHLLKLKEREEESFKRRVVEEVEKDLKIVENLGLEGWKERNLRRERLDRERKKREKLCVLDRGLEKGWKREEEQDLLQDWKDYDHLVEQTKYILGLRREGAVGFILDKGLRKLEGLVEGLVVEKELVGNGDRKLGVEVKVRGEVVVNEGVKLLERVECLRAVEGGRSYGEVLWGVGPGMKGINLMELERKKGVERELESKGKEEEERRVGNRMEVVLDSQEELSGLR</sequence>